<keyword evidence="3" id="KW-1185">Reference proteome</keyword>
<proteinExistence type="predicted"/>
<protein>
    <submittedName>
        <fullName evidence="2">Uncharacterized protein</fullName>
    </submittedName>
</protein>
<organism evidence="2 3">
    <name type="scientific">Halobellus litoreus</name>
    <dbReference type="NCBI Taxonomy" id="755310"/>
    <lineage>
        <taxon>Archaea</taxon>
        <taxon>Methanobacteriati</taxon>
        <taxon>Methanobacteriota</taxon>
        <taxon>Stenosarchaea group</taxon>
        <taxon>Halobacteria</taxon>
        <taxon>Halobacteriales</taxon>
        <taxon>Haloferacaceae</taxon>
        <taxon>Halobellus</taxon>
    </lineage>
</organism>
<evidence type="ECO:0000313" key="3">
    <source>
        <dbReference type="Proteomes" id="UP001597092"/>
    </source>
</evidence>
<feature type="region of interest" description="Disordered" evidence="1">
    <location>
        <begin position="56"/>
        <end position="91"/>
    </location>
</feature>
<dbReference type="EMBL" id="JBHUDP010000004">
    <property type="protein sequence ID" value="MFD1686440.1"/>
    <property type="molecule type" value="Genomic_DNA"/>
</dbReference>
<dbReference type="Proteomes" id="UP001597092">
    <property type="component" value="Unassembled WGS sequence"/>
</dbReference>
<name>A0ABD6DX52_9EURY</name>
<feature type="compositionally biased region" description="Acidic residues" evidence="1">
    <location>
        <begin position="77"/>
        <end position="91"/>
    </location>
</feature>
<comment type="caution">
    <text evidence="2">The sequence shown here is derived from an EMBL/GenBank/DDBJ whole genome shotgun (WGS) entry which is preliminary data.</text>
</comment>
<reference evidence="2 3" key="1">
    <citation type="journal article" date="2019" name="Int. J. Syst. Evol. Microbiol.">
        <title>The Global Catalogue of Microorganisms (GCM) 10K type strain sequencing project: providing services to taxonomists for standard genome sequencing and annotation.</title>
        <authorList>
            <consortium name="The Broad Institute Genomics Platform"/>
            <consortium name="The Broad Institute Genome Sequencing Center for Infectious Disease"/>
            <person name="Wu L."/>
            <person name="Ma J."/>
        </authorList>
    </citation>
    <scope>NUCLEOTIDE SEQUENCE [LARGE SCALE GENOMIC DNA]</scope>
    <source>
        <strain evidence="2 3">CGMCC 1.10387</strain>
    </source>
</reference>
<evidence type="ECO:0000313" key="2">
    <source>
        <dbReference type="EMBL" id="MFD1686440.1"/>
    </source>
</evidence>
<sequence>MPEELPEPKRFDGGEVLEVAVDGKTVARIEEVGDISTSPADEAALIAVYEAIIENKRPADPDSEMDAETILEKADPDIEVSDTEEREEFSG</sequence>
<gene>
    <name evidence="2" type="ORF">ACFSAS_12540</name>
</gene>
<dbReference type="AlphaFoldDB" id="A0ABD6DX52"/>
<accession>A0ABD6DX52</accession>
<evidence type="ECO:0000256" key="1">
    <source>
        <dbReference type="SAM" id="MobiDB-lite"/>
    </source>
</evidence>
<dbReference type="RefSeq" id="WP_256305462.1">
    <property type="nucleotide sequence ID" value="NZ_JANHAW010000001.1"/>
</dbReference>